<dbReference type="GO" id="GO:0003841">
    <property type="term" value="F:1-acylglycerol-3-phosphate O-acyltransferase activity"/>
    <property type="evidence" value="ECO:0007669"/>
    <property type="project" value="TreeGrafter"/>
</dbReference>
<feature type="domain" description="Phospholipid/glycerol acyltransferase" evidence="6">
    <location>
        <begin position="85"/>
        <end position="212"/>
    </location>
</feature>
<keyword evidence="5" id="KW-0812">Transmembrane</keyword>
<comment type="caution">
    <text evidence="7">The sequence shown here is derived from an EMBL/GenBank/DDBJ whole genome shotgun (WGS) entry which is preliminary data.</text>
</comment>
<protein>
    <submittedName>
        <fullName evidence="7">1-acyl-sn-glycerol-3-phosphate acyltransferase PLS1</fullName>
    </submittedName>
</protein>
<evidence type="ECO:0000256" key="2">
    <source>
        <dbReference type="ARBA" id="ARBA00022679"/>
    </source>
</evidence>
<dbReference type="GO" id="GO:0012505">
    <property type="term" value="C:endomembrane system"/>
    <property type="evidence" value="ECO:0007669"/>
    <property type="project" value="TreeGrafter"/>
</dbReference>
<organism evidence="7 8">
    <name type="scientific">Gracilariopsis chorda</name>
    <dbReference type="NCBI Taxonomy" id="448386"/>
    <lineage>
        <taxon>Eukaryota</taxon>
        <taxon>Rhodophyta</taxon>
        <taxon>Florideophyceae</taxon>
        <taxon>Rhodymeniophycidae</taxon>
        <taxon>Gracilariales</taxon>
        <taxon>Gracilariaceae</taxon>
        <taxon>Gracilariopsis</taxon>
    </lineage>
</organism>
<evidence type="ECO:0000256" key="5">
    <source>
        <dbReference type="SAM" id="Phobius"/>
    </source>
</evidence>
<dbReference type="Pfam" id="PF01553">
    <property type="entry name" value="Acyltransferase"/>
    <property type="match status" value="1"/>
</dbReference>
<evidence type="ECO:0000313" key="8">
    <source>
        <dbReference type="Proteomes" id="UP000247409"/>
    </source>
</evidence>
<keyword evidence="2 7" id="KW-0808">Transferase</keyword>
<accession>A0A2V3IW66</accession>
<keyword evidence="8" id="KW-1185">Reference proteome</keyword>
<dbReference type="Pfam" id="PF16076">
    <property type="entry name" value="Acyltransf_C"/>
    <property type="match status" value="1"/>
</dbReference>
<dbReference type="STRING" id="448386.A0A2V3IW66"/>
<keyword evidence="3 7" id="KW-0012">Acyltransferase</keyword>
<dbReference type="SMART" id="SM00563">
    <property type="entry name" value="PlsC"/>
    <property type="match status" value="1"/>
</dbReference>
<dbReference type="PANTHER" id="PTHR10983:SF24">
    <property type="entry name" value="1-ACYLGLYCEROL-3-PHOSPHATE O-ACYLTRANSFERASE 3, ISOFORM E-RELATED"/>
    <property type="match status" value="1"/>
</dbReference>
<evidence type="ECO:0000313" key="7">
    <source>
        <dbReference type="EMBL" id="PXF46313.1"/>
    </source>
</evidence>
<dbReference type="CDD" id="cd07990">
    <property type="entry name" value="LPLAT_LCLAT1-like"/>
    <property type="match status" value="1"/>
</dbReference>
<proteinExistence type="inferred from homology"/>
<feature type="transmembrane region" description="Helical" evidence="5">
    <location>
        <begin position="339"/>
        <end position="359"/>
    </location>
</feature>
<dbReference type="Proteomes" id="UP000247409">
    <property type="component" value="Unassembled WGS sequence"/>
</dbReference>
<evidence type="ECO:0000256" key="1">
    <source>
        <dbReference type="ARBA" id="ARBA00008655"/>
    </source>
</evidence>
<reference evidence="7 8" key="1">
    <citation type="journal article" date="2018" name="Mol. Biol. Evol.">
        <title>Analysis of the draft genome of the red seaweed Gracilariopsis chorda provides insights into genome size evolution in Rhodophyta.</title>
        <authorList>
            <person name="Lee J."/>
            <person name="Yang E.C."/>
            <person name="Graf L."/>
            <person name="Yang J.H."/>
            <person name="Qiu H."/>
            <person name="Zel Zion U."/>
            <person name="Chan C.X."/>
            <person name="Stephens T.G."/>
            <person name="Weber A.P.M."/>
            <person name="Boo G.H."/>
            <person name="Boo S.M."/>
            <person name="Kim K.M."/>
            <person name="Shin Y."/>
            <person name="Jung M."/>
            <person name="Lee S.J."/>
            <person name="Yim H.S."/>
            <person name="Lee J.H."/>
            <person name="Bhattacharya D."/>
            <person name="Yoon H.S."/>
        </authorList>
    </citation>
    <scope>NUCLEOTIDE SEQUENCE [LARGE SCALE GENOMIC DNA]</scope>
    <source>
        <strain evidence="7 8">SKKU-2015</strain>
        <tissue evidence="7">Whole body</tissue>
    </source>
</reference>
<name>A0A2V3IW66_9FLOR</name>
<keyword evidence="5" id="KW-0472">Membrane</keyword>
<evidence type="ECO:0000256" key="3">
    <source>
        <dbReference type="ARBA" id="ARBA00023315"/>
    </source>
</evidence>
<evidence type="ECO:0000256" key="4">
    <source>
        <dbReference type="SAM" id="MobiDB-lite"/>
    </source>
</evidence>
<dbReference type="InterPro" id="IPR032098">
    <property type="entry name" value="Acyltransf_C"/>
</dbReference>
<dbReference type="PANTHER" id="PTHR10983">
    <property type="entry name" value="1-ACYLGLYCEROL-3-PHOSPHATE ACYLTRANSFERASE-RELATED"/>
    <property type="match status" value="1"/>
</dbReference>
<comment type="similarity">
    <text evidence="1">Belongs to the 1-acyl-sn-glycerol-3-phosphate acyltransferase family.</text>
</comment>
<feature type="transmembrane region" description="Helical" evidence="5">
    <location>
        <begin position="314"/>
        <end position="333"/>
    </location>
</feature>
<feature type="region of interest" description="Disordered" evidence="4">
    <location>
        <begin position="365"/>
        <end position="387"/>
    </location>
</feature>
<keyword evidence="5" id="KW-1133">Transmembrane helix</keyword>
<dbReference type="PROSITE" id="PS51257">
    <property type="entry name" value="PROKAR_LIPOPROTEIN"/>
    <property type="match status" value="1"/>
</dbReference>
<dbReference type="OrthoDB" id="189226at2759"/>
<dbReference type="EMBL" id="NBIV01000041">
    <property type="protein sequence ID" value="PXF46313.1"/>
    <property type="molecule type" value="Genomic_DNA"/>
</dbReference>
<gene>
    <name evidence="7" type="ORF">BWQ96_03969</name>
</gene>
<sequence length="387" mass="43429">MKLRVFRSVLSTVFIFVSVLGAASVACVCEALSFLLVRPFSLTRHRRICLHFTHAFFLVAPFLLEKWSSITFRSYGHAISPKGSYLAVVNHHSDVDWLLGLAFVSHFRYPYPGNAKSVVKASLAKVPIFGHILQNAEFLFITRSWANDRDLFIRSLKSLRGYSKTVSPLWFVLYPEGTRLTPEKLLHSQEYAESCGLKAPENVLFPRFKAFVSIMSNLRDEFDGILDATFMFEGNLPSMKSTLAGSDSTIIHTHQHFYPMSEIPEGKAELEAWLLKRWYEKDTRLAEFKRDPTTLGPQHDSCFPAGETPSLIPFYSLVAVFFLSSAITTYIFSRIPNGLSLLAIAAVLTVGLAALFMLLNIKPSRKGSSHGHKDPSQSRLPQMKAGS</sequence>
<dbReference type="SUPFAM" id="SSF69593">
    <property type="entry name" value="Glycerol-3-phosphate (1)-acyltransferase"/>
    <property type="match status" value="1"/>
</dbReference>
<evidence type="ECO:0000259" key="6">
    <source>
        <dbReference type="SMART" id="SM00563"/>
    </source>
</evidence>
<dbReference type="AlphaFoldDB" id="A0A2V3IW66"/>
<dbReference type="InterPro" id="IPR002123">
    <property type="entry name" value="Plipid/glycerol_acylTrfase"/>
</dbReference>